<reference evidence="2" key="1">
    <citation type="journal article" date="2011" name="J. Bacteriol.">
        <title>Genome sequences of eight morphologically diverse alphaproteobacteria.</title>
        <authorList>
            <consortium name="US DOE Joint Genome Institute"/>
            <person name="Brown P.J."/>
            <person name="Kysela D.T."/>
            <person name="Buechlein A."/>
            <person name="Hemmerich C."/>
            <person name="Brun Y.V."/>
        </authorList>
    </citation>
    <scope>NUCLEOTIDE SEQUENCE [LARGE SCALE GENOMIC DNA]</scope>
    <source>
        <strain evidence="2">ATCC 17100 / ATH 3.1.1 / DSM 162 / LMG 4299</strain>
    </source>
</reference>
<dbReference type="Proteomes" id="UP000001399">
    <property type="component" value="Chromosome"/>
</dbReference>
<dbReference type="HOGENOM" id="CLU_063666_0_0_5"/>
<dbReference type="KEGG" id="rva:Rvan_0314"/>
<organism evidence="1 2">
    <name type="scientific">Rhodomicrobium vannielii (strain ATCC 17100 / DSM 162 / LMG 4299 / NCIMB 10020 / ATH 3.1.1)</name>
    <dbReference type="NCBI Taxonomy" id="648757"/>
    <lineage>
        <taxon>Bacteria</taxon>
        <taxon>Pseudomonadati</taxon>
        <taxon>Pseudomonadota</taxon>
        <taxon>Alphaproteobacteria</taxon>
        <taxon>Hyphomicrobiales</taxon>
        <taxon>Hyphomicrobiaceae</taxon>
        <taxon>Rhodomicrobium</taxon>
    </lineage>
</organism>
<dbReference type="AlphaFoldDB" id="E3I738"/>
<protein>
    <submittedName>
        <fullName evidence="1">Uncharacterized protein</fullName>
    </submittedName>
</protein>
<accession>E3I738</accession>
<dbReference type="EMBL" id="CP002292">
    <property type="protein sequence ID" value="ADP69603.1"/>
    <property type="molecule type" value="Genomic_DNA"/>
</dbReference>
<name>E3I738_RHOVT</name>
<sequence>MRRRHFLFLLGGSLLLPLKTTPAWPICNSVSVLDAPLELEGKWGGSAPSDAAAVMERMRTACLAGVALVSDRQPDRLRVDNHAGTLPSIWLHSQPPRTGWIIVSIGTRDWCKLAYQFGHELGHVLCNSWQSDAKPQTPCQWIEEALVEAFSLRGLGLLADAWEHAPPFPRDAAFADAIRNYREKMVVDYRAASKEQDETASLRTWFNRHEASLHVNGGVKAAAGAVSTMLDLLESDATMIADLGALNRWPGRSGVALHHYLNLWEKSCAELKAPGRLPVRLRNLLAQQ</sequence>
<evidence type="ECO:0000313" key="2">
    <source>
        <dbReference type="Proteomes" id="UP000001399"/>
    </source>
</evidence>
<proteinExistence type="predicted"/>
<dbReference type="eggNOG" id="ENOG5030K2U">
    <property type="taxonomic scope" value="Bacteria"/>
</dbReference>
<evidence type="ECO:0000313" key="1">
    <source>
        <dbReference type="EMBL" id="ADP69603.1"/>
    </source>
</evidence>
<gene>
    <name evidence="1" type="ordered locus">Rvan_0314</name>
</gene>
<dbReference type="RefSeq" id="WP_013418010.1">
    <property type="nucleotide sequence ID" value="NC_014664.1"/>
</dbReference>
<keyword evidence="2" id="KW-1185">Reference proteome</keyword>